<feature type="signal peptide" evidence="1">
    <location>
        <begin position="1"/>
        <end position="21"/>
    </location>
</feature>
<evidence type="ECO:0000313" key="4">
    <source>
        <dbReference type="Proteomes" id="UP000608071"/>
    </source>
</evidence>
<feature type="domain" description="Peptidoglycan binding-like" evidence="2">
    <location>
        <begin position="45"/>
        <end position="102"/>
    </location>
</feature>
<dbReference type="Proteomes" id="UP000608071">
    <property type="component" value="Unassembled WGS sequence"/>
</dbReference>
<evidence type="ECO:0000313" key="3">
    <source>
        <dbReference type="EMBL" id="MBD7968583.1"/>
    </source>
</evidence>
<dbReference type="Pfam" id="PF01471">
    <property type="entry name" value="PG_binding_1"/>
    <property type="match status" value="1"/>
</dbReference>
<dbReference type="InterPro" id="IPR002477">
    <property type="entry name" value="Peptidoglycan-bd-like"/>
</dbReference>
<reference evidence="3 4" key="1">
    <citation type="submission" date="2020-08" db="EMBL/GenBank/DDBJ databases">
        <title>A Genomic Blueprint of the Chicken Gut Microbiome.</title>
        <authorList>
            <person name="Gilroy R."/>
            <person name="Ravi A."/>
            <person name="Getino M."/>
            <person name="Pursley I."/>
            <person name="Horton D.L."/>
            <person name="Alikhan N.-F."/>
            <person name="Baker D."/>
            <person name="Gharbi K."/>
            <person name="Hall N."/>
            <person name="Watson M."/>
            <person name="Adriaenssens E.M."/>
            <person name="Foster-Nyarko E."/>
            <person name="Jarju S."/>
            <person name="Secka A."/>
            <person name="Antonio M."/>
            <person name="Oren A."/>
            <person name="Chaudhuri R."/>
            <person name="La Ragione R.M."/>
            <person name="Hildebrand F."/>
            <person name="Pallen M.J."/>
        </authorList>
    </citation>
    <scope>NUCLEOTIDE SEQUENCE [LARGE SCALE GENOMIC DNA]</scope>
    <source>
        <strain evidence="3 4">Sa2BVA9</strain>
    </source>
</reference>
<dbReference type="InterPro" id="IPR036365">
    <property type="entry name" value="PGBD-like_sf"/>
</dbReference>
<dbReference type="SUPFAM" id="SSF47090">
    <property type="entry name" value="PGBD-like"/>
    <property type="match status" value="1"/>
</dbReference>
<protein>
    <submittedName>
        <fullName evidence="3">Peptidoglycan-binding protein</fullName>
    </submittedName>
</protein>
<dbReference type="RefSeq" id="WP_191799805.1">
    <property type="nucleotide sequence ID" value="NZ_JACSQL010000003.1"/>
</dbReference>
<dbReference type="Gene3D" id="1.10.101.10">
    <property type="entry name" value="PGBD-like superfamily/PGBD"/>
    <property type="match status" value="1"/>
</dbReference>
<evidence type="ECO:0000256" key="1">
    <source>
        <dbReference type="SAM" id="SignalP"/>
    </source>
</evidence>
<dbReference type="EMBL" id="JACSQL010000003">
    <property type="protein sequence ID" value="MBD7968583.1"/>
    <property type="molecule type" value="Genomic_DNA"/>
</dbReference>
<organism evidence="3 4">
    <name type="scientific">Paenibacillus gallinarum</name>
    <dbReference type="NCBI Taxonomy" id="2762232"/>
    <lineage>
        <taxon>Bacteria</taxon>
        <taxon>Bacillati</taxon>
        <taxon>Bacillota</taxon>
        <taxon>Bacilli</taxon>
        <taxon>Bacillales</taxon>
        <taxon>Paenibacillaceae</taxon>
        <taxon>Paenibacillus</taxon>
    </lineage>
</organism>
<proteinExistence type="predicted"/>
<dbReference type="InterPro" id="IPR036366">
    <property type="entry name" value="PGBDSf"/>
</dbReference>
<gene>
    <name evidence="3" type="ORF">H9647_10935</name>
</gene>
<sequence>MFKKKLLAKLIPLALLGSSLAAGIASASAAVDFAGFPTLKSGNSGGYVKALQVNLYCFGLQSTVGSIDGSFGTGTFNAAKSFQSSHKLTSDGIVGSGTWNKMSSYTIVEVPDVSFSLWTGESSTYWAMYANKNNNANLSYQLLYKSNNAVVNSGSVY</sequence>
<accession>A0ABR8SYK8</accession>
<feature type="chain" id="PRO_5045990266" evidence="1">
    <location>
        <begin position="22"/>
        <end position="157"/>
    </location>
</feature>
<name>A0ABR8SYK8_9BACL</name>
<comment type="caution">
    <text evidence="3">The sequence shown here is derived from an EMBL/GenBank/DDBJ whole genome shotgun (WGS) entry which is preliminary data.</text>
</comment>
<keyword evidence="4" id="KW-1185">Reference proteome</keyword>
<evidence type="ECO:0000259" key="2">
    <source>
        <dbReference type="Pfam" id="PF01471"/>
    </source>
</evidence>
<keyword evidence="1" id="KW-0732">Signal</keyword>